<accession>A0A0A8RDW4</accession>
<organism evidence="2">
    <name type="scientific">Pseudomonas aeruginosa</name>
    <dbReference type="NCBI Taxonomy" id="287"/>
    <lineage>
        <taxon>Bacteria</taxon>
        <taxon>Pseudomonadati</taxon>
        <taxon>Pseudomonadota</taxon>
        <taxon>Gammaproteobacteria</taxon>
        <taxon>Pseudomonadales</taxon>
        <taxon>Pseudomonadaceae</taxon>
        <taxon>Pseudomonas</taxon>
    </lineage>
</organism>
<evidence type="ECO:0000313" key="2">
    <source>
        <dbReference type="EMBL" id="CEO58237.1"/>
    </source>
</evidence>
<name>A0A0A8RDW4_PSEAI</name>
<protein>
    <submittedName>
        <fullName evidence="2">BNR/Asp-box repeat protein</fullName>
    </submittedName>
</protein>
<dbReference type="SUPFAM" id="SSF110296">
    <property type="entry name" value="Oligoxyloglucan reducing end-specific cellobiohydrolase"/>
    <property type="match status" value="1"/>
</dbReference>
<gene>
    <name evidence="2" type="ORF">PAMH19_p0027</name>
</gene>
<dbReference type="RefSeq" id="WP_024014387.1">
    <property type="nucleotide sequence ID" value="NZ_CAADKL010000058.1"/>
</dbReference>
<reference evidence="2" key="2">
    <citation type="journal article" date="2015" name="Genome Announc.">
        <title>Genome Sequence of the Urethral Catheter Isolate Pseudomonas aeruginosa MH19.</title>
        <authorList>
            <person name="Vorholter F.J."/>
            <person name="Tielen P."/>
            <person name="Wibberg D."/>
            <person name="Narten M."/>
            <person name="Schobert M."/>
            <person name="Tupker R."/>
            <person name="Blom J."/>
            <person name="Schatschneider S."/>
            <person name="Winkler A."/>
            <person name="Albersmeier A."/>
            <person name="Goesmann A."/>
            <person name="Puhler A."/>
            <person name="Jahn D."/>
        </authorList>
    </citation>
    <scope>NUCLEOTIDE SEQUENCE [LARGE SCALE GENOMIC DNA]</scope>
    <source>
        <strain evidence="2">MH19</strain>
        <plasmid evidence="2">pPAMH19</plasmid>
    </source>
</reference>
<feature type="domain" description="Photosynthesis system II assembly factor Ycf48/Hcf136-like" evidence="1">
    <location>
        <begin position="180"/>
        <end position="257"/>
    </location>
</feature>
<dbReference type="Gene3D" id="2.130.10.10">
    <property type="entry name" value="YVTN repeat-like/Quinoprotein amine dehydrogenase"/>
    <property type="match status" value="1"/>
</dbReference>
<dbReference type="PANTHER" id="PTHR47199">
    <property type="entry name" value="PHOTOSYSTEM II STABILITY/ASSEMBLY FACTOR HCF136, CHLOROPLASTIC"/>
    <property type="match status" value="1"/>
</dbReference>
<sequence>MKKYNQPALRLLCLLSVGLAALPLSAAPLVDRLERAARISPLASESPLTDGQLVGDYLVTVGGSGHVLLRSPSGEIQQAQVPVDVLLTSVHFPDANNGWAVGHDGVVLHSTDGGKTWSKQLDGSAISALMLKWAEAEMARLELASAAAPDDEALHTELENVIFAFDDAKAGIESGPARPLLDVWFRDAQQGWAVGAYGILVHTRDGGKSWEFVSTLENPERLHFNAVLGLRDGSLVVAGEGGRLYRSSDDGQHWTVITPMSPASLYKLQQLSDGRLLALGFGGTLLASQDQGLSWQVIPLPVRAGLYGAAQLADGSLLLTGQGGVVLYSTDGQQFKVWQAAAKAPWLGVAQVSAEQLALIGSAGLITMPLAELKEQLQ</sequence>
<geneLocation type="plasmid" evidence="2">
    <name>pPAMH19</name>
</geneLocation>
<dbReference type="InterPro" id="IPR015943">
    <property type="entry name" value="WD40/YVTN_repeat-like_dom_sf"/>
</dbReference>
<dbReference type="InterPro" id="IPR028203">
    <property type="entry name" value="PSII_CF48-like_dom"/>
</dbReference>
<dbReference type="AlphaFoldDB" id="A0A0A8RDW4"/>
<dbReference type="EMBL" id="LN809998">
    <property type="protein sequence ID" value="CEO58237.1"/>
    <property type="molecule type" value="Genomic_DNA"/>
</dbReference>
<reference evidence="2" key="1">
    <citation type="submission" date="2014-09" db="EMBL/GenBank/DDBJ databases">
        <authorList>
            <person name="Wibberg Daniel"/>
        </authorList>
    </citation>
    <scope>NUCLEOTIDE SEQUENCE</scope>
    <source>
        <strain evidence="2">MH19</strain>
        <plasmid evidence="2">pPAMH19</plasmid>
    </source>
</reference>
<keyword evidence="2" id="KW-0614">Plasmid</keyword>
<dbReference type="Pfam" id="PF14870">
    <property type="entry name" value="PSII_BNR"/>
    <property type="match status" value="2"/>
</dbReference>
<evidence type="ECO:0000259" key="1">
    <source>
        <dbReference type="Pfam" id="PF14870"/>
    </source>
</evidence>
<dbReference type="PANTHER" id="PTHR47199:SF2">
    <property type="entry name" value="PHOTOSYSTEM II STABILITY_ASSEMBLY FACTOR HCF136, CHLOROPLASTIC"/>
    <property type="match status" value="1"/>
</dbReference>
<proteinExistence type="predicted"/>
<dbReference type="CDD" id="cd15482">
    <property type="entry name" value="Sialidase_non-viral"/>
    <property type="match status" value="1"/>
</dbReference>
<feature type="domain" description="Photosynthesis system II assembly factor Ycf48/Hcf136-like" evidence="1">
    <location>
        <begin position="77"/>
        <end position="120"/>
    </location>
</feature>